<evidence type="ECO:0000256" key="2">
    <source>
        <dbReference type="ARBA" id="ARBA00022737"/>
    </source>
</evidence>
<dbReference type="GO" id="GO:0007156">
    <property type="term" value="P:homophilic cell adhesion via plasma membrane adhesion molecules"/>
    <property type="evidence" value="ECO:0007669"/>
    <property type="project" value="InterPro"/>
</dbReference>
<accession>A0A1W1D1L0</accession>
<dbReference type="InterPro" id="IPR028994">
    <property type="entry name" value="Integrin_alpha_N"/>
</dbReference>
<evidence type="ECO:0000313" key="5">
    <source>
        <dbReference type="EMBL" id="SFV74531.1"/>
    </source>
</evidence>
<dbReference type="SUPFAM" id="SSF49313">
    <property type="entry name" value="Cadherin-like"/>
    <property type="match status" value="4"/>
</dbReference>
<feature type="domain" description="Cadherin" evidence="4">
    <location>
        <begin position="398"/>
        <end position="493"/>
    </location>
</feature>
<dbReference type="CDD" id="cd11304">
    <property type="entry name" value="Cadherin_repeat"/>
    <property type="match status" value="3"/>
</dbReference>
<dbReference type="Pfam" id="PF00028">
    <property type="entry name" value="Cadherin"/>
    <property type="match status" value="1"/>
</dbReference>
<dbReference type="PANTHER" id="PTHR36220">
    <property type="entry name" value="UNNAMED PRODUCT"/>
    <property type="match status" value="1"/>
</dbReference>
<dbReference type="SUPFAM" id="SSF69318">
    <property type="entry name" value="Integrin alpha N-terminal domain"/>
    <property type="match status" value="2"/>
</dbReference>
<dbReference type="SMART" id="SM00191">
    <property type="entry name" value="Int_alpha"/>
    <property type="match status" value="8"/>
</dbReference>
<name>A0A1W1D1L0_9ZZZZ</name>
<feature type="domain" description="Cadherin" evidence="4">
    <location>
        <begin position="996"/>
        <end position="1083"/>
    </location>
</feature>
<dbReference type="InterPro" id="IPR011047">
    <property type="entry name" value="Quinoprotein_ADH-like_sf"/>
</dbReference>
<dbReference type="GO" id="GO:0005509">
    <property type="term" value="F:calcium ion binding"/>
    <property type="evidence" value="ECO:0007669"/>
    <property type="project" value="InterPro"/>
</dbReference>
<dbReference type="PROSITE" id="PS50268">
    <property type="entry name" value="CADHERIN_2"/>
    <property type="match status" value="5"/>
</dbReference>
<dbReference type="GO" id="GO:0016020">
    <property type="term" value="C:membrane"/>
    <property type="evidence" value="ECO:0007669"/>
    <property type="project" value="InterPro"/>
</dbReference>
<keyword evidence="1" id="KW-0732">Signal</keyword>
<dbReference type="PANTHER" id="PTHR36220:SF1">
    <property type="entry name" value="GAMMA TUBULIN COMPLEX COMPONENT C-TERMINAL DOMAIN-CONTAINING PROTEIN"/>
    <property type="match status" value="1"/>
</dbReference>
<evidence type="ECO:0000259" key="4">
    <source>
        <dbReference type="PROSITE" id="PS50268"/>
    </source>
</evidence>
<dbReference type="Gene3D" id="2.60.40.60">
    <property type="entry name" value="Cadherins"/>
    <property type="match status" value="3"/>
</dbReference>
<keyword evidence="3" id="KW-0325">Glycoprotein</keyword>
<dbReference type="Pfam" id="PF14312">
    <property type="entry name" value="FG-GAP_2"/>
    <property type="match status" value="10"/>
</dbReference>
<feature type="domain" description="Cadherin" evidence="4">
    <location>
        <begin position="301"/>
        <end position="399"/>
    </location>
</feature>
<reference evidence="5" key="1">
    <citation type="submission" date="2016-10" db="EMBL/GenBank/DDBJ databases">
        <authorList>
            <person name="de Groot N.N."/>
        </authorList>
    </citation>
    <scope>NUCLEOTIDE SEQUENCE</scope>
</reference>
<dbReference type="InterPro" id="IPR013519">
    <property type="entry name" value="Int_alpha_beta-p"/>
</dbReference>
<protein>
    <submittedName>
        <fullName evidence="5">RTX toxin, putative</fullName>
    </submittedName>
</protein>
<keyword evidence="2" id="KW-0677">Repeat</keyword>
<dbReference type="SMART" id="SM00112">
    <property type="entry name" value="CA"/>
    <property type="match status" value="5"/>
</dbReference>
<dbReference type="InterPro" id="IPR002126">
    <property type="entry name" value="Cadherin-like_dom"/>
</dbReference>
<dbReference type="InterPro" id="IPR013517">
    <property type="entry name" value="FG-GAP"/>
</dbReference>
<gene>
    <name evidence="5" type="ORF">MNB_SM-3-420</name>
</gene>
<dbReference type="EMBL" id="FPHP01000002">
    <property type="protein sequence ID" value="SFV74531.1"/>
    <property type="molecule type" value="Genomic_DNA"/>
</dbReference>
<feature type="domain" description="Cadherin" evidence="4">
    <location>
        <begin position="492"/>
        <end position="584"/>
    </location>
</feature>
<sequence>MKKKGVYFIVFFLFLLSGCNDVEYVQSQQQNSQPQEEQKIPSSLVVFIGKFIDDAVQNLSYRCETKEKNVTQRDGSFSCFKDENVTFILGEKVFPPLKLQNNMMVTPYTLFPSSLTSVLNFTRLLIDLDTNASDQIITINKTREKLIPKDIDYSDDNFTQEIETALHTKLITKEEAHKRLNNSLTTLGIPIPSYGIIALPQPPTLLDTNLSVEENTEINTTIGKMQIQSIGDGNITAITASGEDSEYFFIDTNGTVILQHLLDYETKSQYILDVVATNDIGNSQTKTLTINVVNQPETPPVLVDTTLSVLENVASGTKIGNVSIFSMGDTPISQIDITPSDTFFIDTNGSVFLKEGVTLDYETTKQYICDVVATNDFGKSNTIKLTILVNNFFDTVPTLGDTTLNVDENVSIGSVIGDINIVSQGDSNITNITLSNEDTFFVTKEGNVTLKTKLDYETQQSYLFEIIATNEYGKSAEKKLTINVQNVPEVPQLQDTNLTVQENKISGDEVGKITILDGGDSAISKITLSGDGSDNFVVSNDGMIRLSTTALLDYETTPSYTLSAVARNLAGDSQAVKVLIVVKDYPFSPFEVAQIGKDEQENGAYLGYSVATYQNYMVIGAPYADIGGIIDGGVVYVFKKDQNETLTQIAKLTANDEANDDHFGRSVAINAQYIVVGATEEDEKAKDGGSAYLFAYDKNNTITQLQKIQPSTLSENEHFANSIALEGRYVLIGANNDDTIAQDSGKAYLFYIGFDNNITLVDTLAPNDLEANDWFGMSVAMSEKYIVIGTPNKDDKATNSGGAYLFSLENNQTTQIQKIIPFDGEEEDYFGWSVGLDNTHIVIGSYKNDAKDFDSGAVYVYNINTNKTISLLQKITPFDGKNGDYFGYSVAINNPYIVAGAYGENNQSGCAYTFKIQANNTITQLAKLEATIPQENNLFGYSLAFSQNNILIGAPKRAEGGFTYLFDTEPVSQIYLYNQDEIKQSIDEGQVATIYDIDAKSPEGNITYYLGGEDGGDFEIQGTKLKNRSAFDYETKNHYNFILFLEDIAQNQKSINIDLSINNLAYLSQNIIKNDDGVEGDKFGDAVAFDGGYVVVGDPYNDTVAQDGGIVFLYKKEADTLTFLTTISVDDLKQNEHFGQSVAIQNGYIVIGTSDESVYLFKVDSEDTVFYVTKIEANDKEAGDLFGESVVLQYPYILVGAPNKANQSGSVYLFEIQEDESVAQVAQITPSDAIEGDLFGESFAFEMPYIIIGAKGKNNNKGAGYLFKLDENATITELQEVAGAMEDDFFGYSVAINNGYILIGAPYNDTTSQNAGGVYLYKIQSDETLKQLDFIQPNNPLSNGYFGKMVAINNDIFISDAFSIDEEGVVYLYQKNSDTNITQIQKISSSQKGDYFGKSLFFDGNNLFIGAPKINQKGAVYIYEKD</sequence>
<dbReference type="PROSITE" id="PS51470">
    <property type="entry name" value="FG_GAP"/>
    <property type="match status" value="3"/>
</dbReference>
<evidence type="ECO:0000256" key="3">
    <source>
        <dbReference type="ARBA" id="ARBA00023180"/>
    </source>
</evidence>
<proteinExistence type="predicted"/>
<evidence type="ECO:0000256" key="1">
    <source>
        <dbReference type="ARBA" id="ARBA00022729"/>
    </source>
</evidence>
<dbReference type="SUPFAM" id="SSF50998">
    <property type="entry name" value="Quinoprotein alcohol dehydrogenase-like"/>
    <property type="match status" value="1"/>
</dbReference>
<dbReference type="Gene3D" id="2.130.10.130">
    <property type="entry name" value="Integrin alpha, N-terminal"/>
    <property type="match status" value="5"/>
</dbReference>
<feature type="domain" description="Cadherin" evidence="4">
    <location>
        <begin position="204"/>
        <end position="302"/>
    </location>
</feature>
<dbReference type="InterPro" id="IPR015919">
    <property type="entry name" value="Cadherin-like_sf"/>
</dbReference>
<organism evidence="5">
    <name type="scientific">hydrothermal vent metagenome</name>
    <dbReference type="NCBI Taxonomy" id="652676"/>
    <lineage>
        <taxon>unclassified sequences</taxon>
        <taxon>metagenomes</taxon>
        <taxon>ecological metagenomes</taxon>
    </lineage>
</organism>
<dbReference type="PROSITE" id="PS51257">
    <property type="entry name" value="PROKAR_LIPOPROTEIN"/>
    <property type="match status" value="1"/>
</dbReference>